<evidence type="ECO:0000256" key="1">
    <source>
        <dbReference type="SAM" id="MobiDB-lite"/>
    </source>
</evidence>
<feature type="compositionally biased region" description="Pro residues" evidence="1">
    <location>
        <begin position="96"/>
        <end position="112"/>
    </location>
</feature>
<evidence type="ECO:0000313" key="3">
    <source>
        <dbReference type="Proteomes" id="UP000218209"/>
    </source>
</evidence>
<evidence type="ECO:0000313" key="2">
    <source>
        <dbReference type="EMBL" id="OSX74873.1"/>
    </source>
</evidence>
<name>A0A1X6P2K3_PORUM</name>
<dbReference type="Proteomes" id="UP000218209">
    <property type="component" value="Unassembled WGS sequence"/>
</dbReference>
<dbReference type="AlphaFoldDB" id="A0A1X6P2K3"/>
<dbReference type="EMBL" id="KV918926">
    <property type="protein sequence ID" value="OSX74873.1"/>
    <property type="molecule type" value="Genomic_DNA"/>
</dbReference>
<feature type="compositionally biased region" description="Basic residues" evidence="1">
    <location>
        <begin position="116"/>
        <end position="125"/>
    </location>
</feature>
<reference evidence="2 3" key="1">
    <citation type="submission" date="2017-03" db="EMBL/GenBank/DDBJ databases">
        <title>WGS assembly of Porphyra umbilicalis.</title>
        <authorList>
            <person name="Brawley S.H."/>
            <person name="Blouin N.A."/>
            <person name="Ficko-Blean E."/>
            <person name="Wheeler G.L."/>
            <person name="Lohr M."/>
            <person name="Goodson H.V."/>
            <person name="Jenkins J.W."/>
            <person name="Blaby-Haas C.E."/>
            <person name="Helliwell K.E."/>
            <person name="Chan C."/>
            <person name="Marriage T."/>
            <person name="Bhattacharya D."/>
            <person name="Klein A.S."/>
            <person name="Badis Y."/>
            <person name="Brodie J."/>
            <person name="Cao Y."/>
            <person name="Collen J."/>
            <person name="Dittami S.M."/>
            <person name="Gachon C.M."/>
            <person name="Green B.R."/>
            <person name="Karpowicz S."/>
            <person name="Kim J.W."/>
            <person name="Kudahl U."/>
            <person name="Lin S."/>
            <person name="Michel G."/>
            <person name="Mittag M."/>
            <person name="Olson B.J."/>
            <person name="Pangilinan J."/>
            <person name="Peng Y."/>
            <person name="Qiu H."/>
            <person name="Shu S."/>
            <person name="Singer J.T."/>
            <person name="Smith A.G."/>
            <person name="Sprecher B.N."/>
            <person name="Wagner V."/>
            <person name="Wang W."/>
            <person name="Wang Z.-Y."/>
            <person name="Yan J."/>
            <person name="Yarish C."/>
            <person name="Zoeuner-Riek S."/>
            <person name="Zhuang Y."/>
            <person name="Zou Y."/>
            <person name="Lindquist E.A."/>
            <person name="Grimwood J."/>
            <person name="Barry K."/>
            <person name="Rokhsar D.S."/>
            <person name="Schmutz J."/>
            <person name="Stiller J.W."/>
            <person name="Grossman A.R."/>
            <person name="Prochnik S.E."/>
        </authorList>
    </citation>
    <scope>NUCLEOTIDE SEQUENCE [LARGE SCALE GENOMIC DNA]</scope>
    <source>
        <strain evidence="2">4086291</strain>
    </source>
</reference>
<sequence>MALIPRWRCAPAHVRLCSPPPIGAAFLSPFPPGAARPLRLPRGWRGGPLPRRGGFGGGGGAGNIGYGSGGGCGHRTFVPPAPSNSTRLPTSARLPWPMPSWRPRPHRSPPSPAGRGPHRERRRGKMGPPSGRQSFLPPQLSGRDASRASTSGASAPGGRGPPRPSGGDGLPHPPPPPHSSRHMSG</sequence>
<proteinExistence type="predicted"/>
<protein>
    <submittedName>
        <fullName evidence="2">Uncharacterized protein</fullName>
    </submittedName>
</protein>
<keyword evidence="3" id="KW-1185">Reference proteome</keyword>
<gene>
    <name evidence="2" type="ORF">BU14_0263s0009</name>
</gene>
<feature type="region of interest" description="Disordered" evidence="1">
    <location>
        <begin position="77"/>
        <end position="185"/>
    </location>
</feature>
<feature type="compositionally biased region" description="Low complexity" evidence="1">
    <location>
        <begin position="141"/>
        <end position="154"/>
    </location>
</feature>
<accession>A0A1X6P2K3</accession>
<organism evidence="2 3">
    <name type="scientific">Porphyra umbilicalis</name>
    <name type="common">Purple laver</name>
    <name type="synonym">Red alga</name>
    <dbReference type="NCBI Taxonomy" id="2786"/>
    <lineage>
        <taxon>Eukaryota</taxon>
        <taxon>Rhodophyta</taxon>
        <taxon>Bangiophyceae</taxon>
        <taxon>Bangiales</taxon>
        <taxon>Bangiaceae</taxon>
        <taxon>Porphyra</taxon>
    </lineage>
</organism>